<name>A0A5C6UM70_9SPHN</name>
<keyword evidence="2" id="KW-1185">Reference proteome</keyword>
<reference evidence="1 2" key="1">
    <citation type="journal article" date="2013" name="Antonie Van Leeuwenhoek">
        <title>Sphingomonas ginsenosidivorax sp. nov., with the ability to transform ginsenosides.</title>
        <authorList>
            <person name="Jin X.F."/>
            <person name="Kim J.K."/>
            <person name="Liu Q.M."/>
            <person name="Kang M.S."/>
            <person name="He D."/>
            <person name="Jin F.X."/>
            <person name="Kim S.C."/>
            <person name="Im W.T."/>
        </authorList>
    </citation>
    <scope>NUCLEOTIDE SEQUENCE [LARGE SCALE GENOMIC DNA]</scope>
    <source>
        <strain evidence="1 2">KHI67</strain>
    </source>
</reference>
<organism evidence="1 2">
    <name type="scientific">Sphingomonas ginsenosidivorax</name>
    <dbReference type="NCBI Taxonomy" id="862135"/>
    <lineage>
        <taxon>Bacteria</taxon>
        <taxon>Pseudomonadati</taxon>
        <taxon>Pseudomonadota</taxon>
        <taxon>Alphaproteobacteria</taxon>
        <taxon>Sphingomonadales</taxon>
        <taxon>Sphingomonadaceae</taxon>
        <taxon>Sphingomonas</taxon>
    </lineage>
</organism>
<evidence type="ECO:0000313" key="1">
    <source>
        <dbReference type="EMBL" id="TXC72418.1"/>
    </source>
</evidence>
<dbReference type="EMBL" id="VOQR01000001">
    <property type="protein sequence ID" value="TXC72418.1"/>
    <property type="molecule type" value="Genomic_DNA"/>
</dbReference>
<dbReference type="AlphaFoldDB" id="A0A5C6UM70"/>
<evidence type="ECO:0000313" key="2">
    <source>
        <dbReference type="Proteomes" id="UP000321250"/>
    </source>
</evidence>
<dbReference type="RefSeq" id="WP_147083692.1">
    <property type="nucleotide sequence ID" value="NZ_VOQR01000001.1"/>
</dbReference>
<proteinExistence type="predicted"/>
<dbReference type="OrthoDB" id="7573761at2"/>
<sequence>MDDVADLQAQIVALRLAVEGVWLSVLSSDPNAVQQAERLGEANVASLDQLDASTPQARAARDAVVLHTRSLWGSIAWQLQHGPAKG</sequence>
<accession>A0A5C6UM70</accession>
<comment type="caution">
    <text evidence="1">The sequence shown here is derived from an EMBL/GenBank/DDBJ whole genome shotgun (WGS) entry which is preliminary data.</text>
</comment>
<gene>
    <name evidence="1" type="ORF">FSB78_16790</name>
</gene>
<dbReference type="Proteomes" id="UP000321250">
    <property type="component" value="Unassembled WGS sequence"/>
</dbReference>
<protein>
    <submittedName>
        <fullName evidence="1">Uncharacterized protein</fullName>
    </submittedName>
</protein>